<reference evidence="3" key="1">
    <citation type="submission" date="2020-01" db="EMBL/GenBank/DDBJ databases">
        <title>Draft genome sequence of the Termite Coptotermes fromosanus.</title>
        <authorList>
            <person name="Itakura S."/>
            <person name="Yosikawa Y."/>
            <person name="Umezawa K."/>
        </authorList>
    </citation>
    <scope>NUCLEOTIDE SEQUENCE [LARGE SCALE GENOMIC DNA]</scope>
</reference>
<name>A0A6L2PB17_COPFO</name>
<feature type="non-terminal residue" evidence="2">
    <location>
        <position position="128"/>
    </location>
</feature>
<organism evidence="2 3">
    <name type="scientific">Coptotermes formosanus</name>
    <name type="common">Formosan subterranean termite</name>
    <dbReference type="NCBI Taxonomy" id="36987"/>
    <lineage>
        <taxon>Eukaryota</taxon>
        <taxon>Metazoa</taxon>
        <taxon>Ecdysozoa</taxon>
        <taxon>Arthropoda</taxon>
        <taxon>Hexapoda</taxon>
        <taxon>Insecta</taxon>
        <taxon>Pterygota</taxon>
        <taxon>Neoptera</taxon>
        <taxon>Polyneoptera</taxon>
        <taxon>Dictyoptera</taxon>
        <taxon>Blattodea</taxon>
        <taxon>Blattoidea</taxon>
        <taxon>Termitoidae</taxon>
        <taxon>Rhinotermitidae</taxon>
        <taxon>Coptotermes</taxon>
    </lineage>
</organism>
<protein>
    <submittedName>
        <fullName evidence="2">Uncharacterized protein</fullName>
    </submittedName>
</protein>
<dbReference type="EMBL" id="BLKM01000075">
    <property type="protein sequence ID" value="GFG28570.1"/>
    <property type="molecule type" value="Genomic_DNA"/>
</dbReference>
<dbReference type="OrthoDB" id="6362812at2759"/>
<comment type="caution">
    <text evidence="2">The sequence shown here is derived from an EMBL/GenBank/DDBJ whole genome shotgun (WGS) entry which is preliminary data.</text>
</comment>
<keyword evidence="3" id="KW-1185">Reference proteome</keyword>
<evidence type="ECO:0000313" key="3">
    <source>
        <dbReference type="Proteomes" id="UP000502823"/>
    </source>
</evidence>
<feature type="compositionally biased region" description="Polar residues" evidence="1">
    <location>
        <begin position="82"/>
        <end position="109"/>
    </location>
</feature>
<sequence>MKGKTARVSASSCIRPDVRGRFLWRRIRTRKADGYEDVLQRDGSSDPLAVKSLSPSGNLLTDELKTSESQFTVTPAEEIEDVTSQSPLLSYGASSGSLPNDTSKSANGSVITMTLKNNHLIVETEERG</sequence>
<dbReference type="InParanoid" id="A0A6L2PB17"/>
<dbReference type="Proteomes" id="UP000502823">
    <property type="component" value="Unassembled WGS sequence"/>
</dbReference>
<dbReference type="AlphaFoldDB" id="A0A6L2PB17"/>
<accession>A0A6L2PB17</accession>
<evidence type="ECO:0000256" key="1">
    <source>
        <dbReference type="SAM" id="MobiDB-lite"/>
    </source>
</evidence>
<evidence type="ECO:0000313" key="2">
    <source>
        <dbReference type="EMBL" id="GFG28570.1"/>
    </source>
</evidence>
<gene>
    <name evidence="2" type="ORF">Cfor_10705</name>
</gene>
<feature type="region of interest" description="Disordered" evidence="1">
    <location>
        <begin position="38"/>
        <end position="109"/>
    </location>
</feature>
<proteinExistence type="predicted"/>